<organism evidence="1 2">
    <name type="scientific">Pedobacter terrae</name>
    <dbReference type="NCBI Taxonomy" id="405671"/>
    <lineage>
        <taxon>Bacteria</taxon>
        <taxon>Pseudomonadati</taxon>
        <taxon>Bacteroidota</taxon>
        <taxon>Sphingobacteriia</taxon>
        <taxon>Sphingobacteriales</taxon>
        <taxon>Sphingobacteriaceae</taxon>
        <taxon>Pedobacter</taxon>
    </lineage>
</organism>
<dbReference type="STRING" id="405671.SAMN05421827_104231"/>
<dbReference type="PROSITE" id="PS51257">
    <property type="entry name" value="PROKAR_LIPOPROTEIN"/>
    <property type="match status" value="1"/>
</dbReference>
<name>A0A1G7SL49_9SPHI</name>
<evidence type="ECO:0000313" key="1">
    <source>
        <dbReference type="EMBL" id="SDG23807.1"/>
    </source>
</evidence>
<dbReference type="Proteomes" id="UP000199643">
    <property type="component" value="Unassembled WGS sequence"/>
</dbReference>
<dbReference type="Gene3D" id="2.180.10.10">
    <property type="entry name" value="RHS repeat-associated core"/>
    <property type="match status" value="1"/>
</dbReference>
<evidence type="ECO:0000313" key="2">
    <source>
        <dbReference type="Proteomes" id="UP000199643"/>
    </source>
</evidence>
<dbReference type="EMBL" id="FNCH01000004">
    <property type="protein sequence ID" value="SDG23807.1"/>
    <property type="molecule type" value="Genomic_DNA"/>
</dbReference>
<dbReference type="OrthoDB" id="747473at2"/>
<dbReference type="CDD" id="cd12871">
    <property type="entry name" value="Bacuni_01323_like"/>
    <property type="match status" value="1"/>
</dbReference>
<accession>A0A1G7SL49</accession>
<protein>
    <submittedName>
        <fullName evidence="1">Uncharacterized protein</fullName>
    </submittedName>
</protein>
<dbReference type="RefSeq" id="WP_090498383.1">
    <property type="nucleotide sequence ID" value="NZ_FNCH01000004.1"/>
</dbReference>
<reference evidence="2" key="1">
    <citation type="submission" date="2016-10" db="EMBL/GenBank/DDBJ databases">
        <authorList>
            <person name="Varghese N."/>
            <person name="Submissions S."/>
        </authorList>
    </citation>
    <scope>NUCLEOTIDE SEQUENCE [LARGE SCALE GENOMIC DNA]</scope>
    <source>
        <strain evidence="2">DSM 17933</strain>
    </source>
</reference>
<keyword evidence="2" id="KW-1185">Reference proteome</keyword>
<dbReference type="AlphaFoldDB" id="A0A1G7SL49"/>
<sequence>MQKTIKYVMVALVAFIAIVGCKKEINWNARPDPNGNGCKLMSLKTDFDALGEVEISYNYDVSGKLISATSDGETMTYTYSTTKITGTLENGEKTELTIANGRAVSSYMSDFFPGVSATRNYTYNANGYLTVVKSYLGNTLNSTAELSYTGDNLTQEKVTYAEDGSVETITYEYSGEMAVNTYQMADPLAAIVDYVPGNYFGKASKNILKKTVTISSMLSNVETNEYTYAFDNKGNATSIVIKKHIDNGGSATDTSITTLSLVYNCK</sequence>
<proteinExistence type="predicted"/>
<gene>
    <name evidence="1" type="ORF">SAMN05421827_104231</name>
</gene>